<evidence type="ECO:0000313" key="3">
    <source>
        <dbReference type="EMBL" id="GAA4947460.1"/>
    </source>
</evidence>
<feature type="compositionally biased region" description="Basic and acidic residues" evidence="1">
    <location>
        <begin position="165"/>
        <end position="178"/>
    </location>
</feature>
<dbReference type="GO" id="GO:0043709">
    <property type="term" value="P:cell adhesion involved in single-species biofilm formation"/>
    <property type="evidence" value="ECO:0007669"/>
    <property type="project" value="InterPro"/>
</dbReference>
<dbReference type="NCBIfam" id="TIGR03940">
    <property type="entry name" value="PGA_PgaD"/>
    <property type="match status" value="1"/>
</dbReference>
<feature type="region of interest" description="Disordered" evidence="1">
    <location>
        <begin position="157"/>
        <end position="184"/>
    </location>
</feature>
<feature type="transmembrane region" description="Helical" evidence="2">
    <location>
        <begin position="78"/>
        <end position="104"/>
    </location>
</feature>
<dbReference type="InterPro" id="IPR023829">
    <property type="entry name" value="PGA_PgaD"/>
</dbReference>
<sequence length="184" mass="21080">MSDSPANKPQKAREKHPLIIEEPDSLRLPHKITAVTLTLLFWGILLYLWQPLISMVAWALNIKLFYNHMIVLGGYHNFLALVIDYLIVIGIMGGVLIVWARVNLWRFRGKDRRKRPDDASTEELAQFFNVSAEQLQQWQTMNSLEVSLNDEELPSKVVAHIPKPGSDDNKPVENKAVDNEPEEN</sequence>
<reference evidence="4" key="1">
    <citation type="journal article" date="2019" name="Int. J. Syst. Evol. Microbiol.">
        <title>The Global Catalogue of Microorganisms (GCM) 10K type strain sequencing project: providing services to taxonomists for standard genome sequencing and annotation.</title>
        <authorList>
            <consortium name="The Broad Institute Genomics Platform"/>
            <consortium name="The Broad Institute Genome Sequencing Center for Infectious Disease"/>
            <person name="Wu L."/>
            <person name="Ma J."/>
        </authorList>
    </citation>
    <scope>NUCLEOTIDE SEQUENCE [LARGE SCALE GENOMIC DNA]</scope>
    <source>
        <strain evidence="4">JCM 19134</strain>
    </source>
</reference>
<evidence type="ECO:0000313" key="4">
    <source>
        <dbReference type="Proteomes" id="UP001409585"/>
    </source>
</evidence>
<dbReference type="AlphaFoldDB" id="A0AAV3U447"/>
<dbReference type="RefSeq" id="WP_345423605.1">
    <property type="nucleotide sequence ID" value="NZ_AP031496.1"/>
</dbReference>
<keyword evidence="4" id="KW-1185">Reference proteome</keyword>
<keyword evidence="2" id="KW-0812">Transmembrane</keyword>
<dbReference type="Proteomes" id="UP001409585">
    <property type="component" value="Unassembled WGS sequence"/>
</dbReference>
<name>A0AAV3U447_9ALTE</name>
<evidence type="ECO:0008006" key="5">
    <source>
        <dbReference type="Google" id="ProtNLM"/>
    </source>
</evidence>
<proteinExistence type="predicted"/>
<accession>A0AAV3U447</accession>
<dbReference type="Pfam" id="PF13994">
    <property type="entry name" value="PgaD"/>
    <property type="match status" value="1"/>
</dbReference>
<keyword evidence="2" id="KW-1133">Transmembrane helix</keyword>
<evidence type="ECO:0000256" key="2">
    <source>
        <dbReference type="SAM" id="Phobius"/>
    </source>
</evidence>
<organism evidence="3 4">
    <name type="scientific">Halioxenophilus aromaticivorans</name>
    <dbReference type="NCBI Taxonomy" id="1306992"/>
    <lineage>
        <taxon>Bacteria</taxon>
        <taxon>Pseudomonadati</taxon>
        <taxon>Pseudomonadota</taxon>
        <taxon>Gammaproteobacteria</taxon>
        <taxon>Alteromonadales</taxon>
        <taxon>Alteromonadaceae</taxon>
        <taxon>Halioxenophilus</taxon>
    </lineage>
</organism>
<dbReference type="EMBL" id="BAABLX010000027">
    <property type="protein sequence ID" value="GAA4947460.1"/>
    <property type="molecule type" value="Genomic_DNA"/>
</dbReference>
<feature type="transmembrane region" description="Helical" evidence="2">
    <location>
        <begin position="34"/>
        <end position="58"/>
    </location>
</feature>
<gene>
    <name evidence="3" type="ORF">GCM10025791_28840</name>
</gene>
<protein>
    <recommendedName>
        <fullName evidence="5">Poly-beta-1,6-N-acetyl-D-glucosamine biosynthesis protein PgaD</fullName>
    </recommendedName>
</protein>
<evidence type="ECO:0000256" key="1">
    <source>
        <dbReference type="SAM" id="MobiDB-lite"/>
    </source>
</evidence>
<comment type="caution">
    <text evidence="3">The sequence shown here is derived from an EMBL/GenBank/DDBJ whole genome shotgun (WGS) entry which is preliminary data.</text>
</comment>
<keyword evidence="2" id="KW-0472">Membrane</keyword>